<dbReference type="VEuPathDB" id="FungiDB:LCOR_11739.1"/>
<organism evidence="1 2">
    <name type="scientific">Lichtheimia corymbifera JMRC:FSU:9682</name>
    <dbReference type="NCBI Taxonomy" id="1263082"/>
    <lineage>
        <taxon>Eukaryota</taxon>
        <taxon>Fungi</taxon>
        <taxon>Fungi incertae sedis</taxon>
        <taxon>Mucoromycota</taxon>
        <taxon>Mucoromycotina</taxon>
        <taxon>Mucoromycetes</taxon>
        <taxon>Mucorales</taxon>
        <taxon>Lichtheimiaceae</taxon>
        <taxon>Lichtheimia</taxon>
    </lineage>
</organism>
<evidence type="ECO:0000313" key="1">
    <source>
        <dbReference type="EMBL" id="CDH60964.1"/>
    </source>
</evidence>
<protein>
    <submittedName>
        <fullName evidence="1">Uncharacterized protein</fullName>
    </submittedName>
</protein>
<proteinExistence type="predicted"/>
<gene>
    <name evidence="1" type="ORF">LCOR_11739.1</name>
</gene>
<sequence length="92" mass="10225">MTVPIWSDLCKQPNLTASTEKYAKLVYDSTTELHEPIQSILSALDRRAIGLSKCANFESALRDAKVMQQLSPASALGYTREAIINREQGKQL</sequence>
<accession>A0A068SFA0</accession>
<keyword evidence="2" id="KW-1185">Reference proteome</keyword>
<reference evidence="1" key="1">
    <citation type="submission" date="2013-08" db="EMBL/GenBank/DDBJ databases">
        <title>Gene expansion shapes genome architecture in the human pathogen Lichtheimia corymbifera: an evolutionary genomics analysis in the ancient terrestrial Mucorales (Mucoromycotina).</title>
        <authorList>
            <person name="Schwartze V.U."/>
            <person name="Winter S."/>
            <person name="Shelest E."/>
            <person name="Marcet-Houben M."/>
            <person name="Horn F."/>
            <person name="Wehner S."/>
            <person name="Hoffmann K."/>
            <person name="Riege K."/>
            <person name="Sammeth M."/>
            <person name="Nowrousian M."/>
            <person name="Valiante V."/>
            <person name="Linde J."/>
            <person name="Jacobsen I.D."/>
            <person name="Marz M."/>
            <person name="Brakhage A.A."/>
            <person name="Gabaldon T."/>
            <person name="Bocker S."/>
            <person name="Voigt K."/>
        </authorList>
    </citation>
    <scope>NUCLEOTIDE SEQUENCE [LARGE SCALE GENOMIC DNA]</scope>
    <source>
        <strain evidence="1">FSU 9682</strain>
    </source>
</reference>
<dbReference type="AlphaFoldDB" id="A0A068SFA0"/>
<dbReference type="Proteomes" id="UP000027586">
    <property type="component" value="Unassembled WGS sequence"/>
</dbReference>
<comment type="caution">
    <text evidence="1">The sequence shown here is derived from an EMBL/GenBank/DDBJ whole genome shotgun (WGS) entry which is preliminary data.</text>
</comment>
<name>A0A068SFA0_9FUNG</name>
<dbReference type="EMBL" id="CBTN010000118">
    <property type="protein sequence ID" value="CDH60964.1"/>
    <property type="molecule type" value="Genomic_DNA"/>
</dbReference>
<evidence type="ECO:0000313" key="2">
    <source>
        <dbReference type="Proteomes" id="UP000027586"/>
    </source>
</evidence>